<dbReference type="Proteomes" id="UP000019149">
    <property type="component" value="Unassembled WGS sequence"/>
</dbReference>
<organism evidence="1 2">
    <name type="scientific">Echinococcus granulosus</name>
    <name type="common">Hydatid tapeworm</name>
    <dbReference type="NCBI Taxonomy" id="6210"/>
    <lineage>
        <taxon>Eukaryota</taxon>
        <taxon>Metazoa</taxon>
        <taxon>Spiralia</taxon>
        <taxon>Lophotrochozoa</taxon>
        <taxon>Platyhelminthes</taxon>
        <taxon>Cestoda</taxon>
        <taxon>Eucestoda</taxon>
        <taxon>Cyclophyllidea</taxon>
        <taxon>Taeniidae</taxon>
        <taxon>Echinococcus</taxon>
        <taxon>Echinococcus granulosus group</taxon>
    </lineage>
</organism>
<dbReference type="KEGG" id="egl:EGR_10663"/>
<dbReference type="GeneID" id="36346378"/>
<name>W6ULX4_ECHGR</name>
<comment type="caution">
    <text evidence="1">The sequence shown here is derived from an EMBL/GenBank/DDBJ whole genome shotgun (WGS) entry which is preliminary data.</text>
</comment>
<gene>
    <name evidence="1" type="ORF">EGR_10663</name>
</gene>
<sequence length="98" mass="11417">MEQGDQFHVYNSYFYSCCPWLGTKSTLSSSNATRFFKVLERYGNPEILNGFKKVSIIRANLSIYRLVSRVFDITLTELCLRMAENTKKDQADHQIVRI</sequence>
<dbReference type="AlphaFoldDB" id="W6ULX4"/>
<keyword evidence="2" id="KW-1185">Reference proteome</keyword>
<protein>
    <submittedName>
        <fullName evidence="1">Uncharacterized protein</fullName>
    </submittedName>
</protein>
<proteinExistence type="predicted"/>
<reference evidence="1 2" key="1">
    <citation type="journal article" date="2013" name="Nat. Genet.">
        <title>The genome of the hydatid tapeworm Echinococcus granulosus.</title>
        <authorList>
            <person name="Zheng H."/>
            <person name="Zhang W."/>
            <person name="Zhang L."/>
            <person name="Zhang Z."/>
            <person name="Li J."/>
            <person name="Lu G."/>
            <person name="Zhu Y."/>
            <person name="Wang Y."/>
            <person name="Huang Y."/>
            <person name="Liu J."/>
            <person name="Kang H."/>
            <person name="Chen J."/>
            <person name="Wang L."/>
            <person name="Chen A."/>
            <person name="Yu S."/>
            <person name="Gao Z."/>
            <person name="Jin L."/>
            <person name="Gu W."/>
            <person name="Wang Z."/>
            <person name="Zhao L."/>
            <person name="Shi B."/>
            <person name="Wen H."/>
            <person name="Lin R."/>
            <person name="Jones M.K."/>
            <person name="Brejova B."/>
            <person name="Vinar T."/>
            <person name="Zhao G."/>
            <person name="McManus D.P."/>
            <person name="Chen Z."/>
            <person name="Zhou Y."/>
            <person name="Wang S."/>
        </authorList>
    </citation>
    <scope>NUCLEOTIDE SEQUENCE [LARGE SCALE GENOMIC DNA]</scope>
</reference>
<evidence type="ECO:0000313" key="1">
    <source>
        <dbReference type="EMBL" id="EUB54479.1"/>
    </source>
</evidence>
<dbReference type="EMBL" id="APAU02000248">
    <property type="protein sequence ID" value="EUB54479.1"/>
    <property type="molecule type" value="Genomic_DNA"/>
</dbReference>
<dbReference type="CTD" id="36346378"/>
<dbReference type="RefSeq" id="XP_024345675.1">
    <property type="nucleotide sequence ID" value="XM_024499912.1"/>
</dbReference>
<accession>W6ULX4</accession>
<evidence type="ECO:0000313" key="2">
    <source>
        <dbReference type="Proteomes" id="UP000019149"/>
    </source>
</evidence>